<evidence type="ECO:0000313" key="3">
    <source>
        <dbReference type="WBParaSite" id="scf7180000419855.g4417"/>
    </source>
</evidence>
<reference evidence="3" key="1">
    <citation type="submission" date="2022-11" db="UniProtKB">
        <authorList>
            <consortium name="WormBaseParasite"/>
        </authorList>
    </citation>
    <scope>IDENTIFICATION</scope>
</reference>
<sequence length="203" mass="23772">LSTENKKVQSENDQLKEKLKNYEFELTEYSVKHEELKKSIEKLNNQITSMDGLAKMLGEENSKLQTDKDILIKRAQDVEFLMDEYSVERGQFLESIETMNELIKNKEKELDEEKGKVEELNILNKNLEEEFNKVKTEQINLASKNVKLNTKLENQSKGLQRFRSLEEQNITLTKTNSSLKEENNELNKELVKLNEELKKVNST</sequence>
<dbReference type="Proteomes" id="UP000887560">
    <property type="component" value="Unplaced"/>
</dbReference>
<evidence type="ECO:0000256" key="1">
    <source>
        <dbReference type="SAM" id="Coils"/>
    </source>
</evidence>
<dbReference type="AlphaFoldDB" id="A0A915NQ84"/>
<feature type="coiled-coil region" evidence="1">
    <location>
        <begin position="93"/>
        <end position="203"/>
    </location>
</feature>
<organism evidence="2 3">
    <name type="scientific">Meloidogyne floridensis</name>
    <dbReference type="NCBI Taxonomy" id="298350"/>
    <lineage>
        <taxon>Eukaryota</taxon>
        <taxon>Metazoa</taxon>
        <taxon>Ecdysozoa</taxon>
        <taxon>Nematoda</taxon>
        <taxon>Chromadorea</taxon>
        <taxon>Rhabditida</taxon>
        <taxon>Tylenchina</taxon>
        <taxon>Tylenchomorpha</taxon>
        <taxon>Tylenchoidea</taxon>
        <taxon>Meloidogynidae</taxon>
        <taxon>Meloidogyninae</taxon>
        <taxon>Meloidogyne</taxon>
    </lineage>
</organism>
<feature type="coiled-coil region" evidence="1">
    <location>
        <begin position="5"/>
        <end position="53"/>
    </location>
</feature>
<protein>
    <submittedName>
        <fullName evidence="3">Uncharacterized protein</fullName>
    </submittedName>
</protein>
<dbReference type="WBParaSite" id="scf7180000419855.g4417">
    <property type="protein sequence ID" value="scf7180000419855.g4417"/>
    <property type="gene ID" value="scf7180000419855.g4417"/>
</dbReference>
<evidence type="ECO:0000313" key="2">
    <source>
        <dbReference type="Proteomes" id="UP000887560"/>
    </source>
</evidence>
<name>A0A915NQ84_9BILA</name>
<proteinExistence type="predicted"/>
<keyword evidence="1" id="KW-0175">Coiled coil</keyword>
<accession>A0A915NQ84</accession>
<keyword evidence="2" id="KW-1185">Reference proteome</keyword>